<name>A0A1F6MV52_9BACT</name>
<dbReference type="InterPro" id="IPR000836">
    <property type="entry name" value="PRTase_dom"/>
</dbReference>
<evidence type="ECO:0000256" key="4">
    <source>
        <dbReference type="ARBA" id="ARBA00008391"/>
    </source>
</evidence>
<dbReference type="NCBIfam" id="NF002634">
    <property type="entry name" value="PRK02304.1-3"/>
    <property type="match status" value="1"/>
</dbReference>
<dbReference type="GO" id="GO:0044209">
    <property type="term" value="P:AMP salvage"/>
    <property type="evidence" value="ECO:0007669"/>
    <property type="project" value="UniProtKB-UniRule"/>
</dbReference>
<comment type="catalytic activity">
    <reaction evidence="1 11">
        <text>AMP + diphosphate = 5-phospho-alpha-D-ribose 1-diphosphate + adenine</text>
        <dbReference type="Rhea" id="RHEA:16609"/>
        <dbReference type="ChEBI" id="CHEBI:16708"/>
        <dbReference type="ChEBI" id="CHEBI:33019"/>
        <dbReference type="ChEBI" id="CHEBI:58017"/>
        <dbReference type="ChEBI" id="CHEBI:456215"/>
        <dbReference type="EC" id="2.4.2.7"/>
    </reaction>
</comment>
<dbReference type="HAMAP" id="MF_00004">
    <property type="entry name" value="Aden_phosphoribosyltr"/>
    <property type="match status" value="1"/>
</dbReference>
<evidence type="ECO:0000256" key="9">
    <source>
        <dbReference type="ARBA" id="ARBA00022679"/>
    </source>
</evidence>
<evidence type="ECO:0000256" key="11">
    <source>
        <dbReference type="HAMAP-Rule" id="MF_00004"/>
    </source>
</evidence>
<dbReference type="STRING" id="1798692.A3G00_00595"/>
<evidence type="ECO:0000256" key="5">
    <source>
        <dbReference type="ARBA" id="ARBA00011738"/>
    </source>
</evidence>
<dbReference type="NCBIfam" id="TIGR01090">
    <property type="entry name" value="apt"/>
    <property type="match status" value="1"/>
</dbReference>
<dbReference type="Pfam" id="PF00156">
    <property type="entry name" value="Pribosyltran"/>
    <property type="match status" value="1"/>
</dbReference>
<dbReference type="NCBIfam" id="NF002636">
    <property type="entry name" value="PRK02304.1-5"/>
    <property type="match status" value="1"/>
</dbReference>
<evidence type="ECO:0000256" key="8">
    <source>
        <dbReference type="ARBA" id="ARBA00022676"/>
    </source>
</evidence>
<dbReference type="InterPro" id="IPR029057">
    <property type="entry name" value="PRTase-like"/>
</dbReference>
<dbReference type="Gene3D" id="3.40.50.2020">
    <property type="match status" value="1"/>
</dbReference>
<evidence type="ECO:0000256" key="6">
    <source>
        <dbReference type="ARBA" id="ARBA00011893"/>
    </source>
</evidence>
<keyword evidence="9 11" id="KW-0808">Transferase</keyword>
<accession>A0A1F6MV52</accession>
<dbReference type="EC" id="2.4.2.7" evidence="6 11"/>
<sequence>MPNSLKEKIRTIPNWPKPGIMFRDITTLLQDSKGFKHLIDLLHERYKNFSISKIAGIEARGFIIGSALADRLGIGFIPVRKKGKLPAETIQEEYEKEYGPDIIEIHKDAINSGEKILLIDDLIATGGTALAACKLIKKAGGDIVECGFVVDLPELGGSKKIEDAGFKTFHLVEFEGE</sequence>
<protein>
    <recommendedName>
        <fullName evidence="6 11">Adenine phosphoribosyltransferase</fullName>
        <shortName evidence="11">APRT</shortName>
        <ecNumber evidence="6 11">2.4.2.7</ecNumber>
    </recommendedName>
</protein>
<evidence type="ECO:0000256" key="3">
    <source>
        <dbReference type="ARBA" id="ARBA00004659"/>
    </source>
</evidence>
<evidence type="ECO:0000259" key="12">
    <source>
        <dbReference type="Pfam" id="PF00156"/>
    </source>
</evidence>
<dbReference type="PANTHER" id="PTHR11776">
    <property type="entry name" value="ADENINE PHOSPHORIBOSYLTRANSFERASE"/>
    <property type="match status" value="1"/>
</dbReference>
<keyword evidence="8 11" id="KW-0328">Glycosyltransferase</keyword>
<evidence type="ECO:0000256" key="2">
    <source>
        <dbReference type="ARBA" id="ARBA00004496"/>
    </source>
</evidence>
<dbReference type="SUPFAM" id="SSF53271">
    <property type="entry name" value="PRTase-like"/>
    <property type="match status" value="1"/>
</dbReference>
<evidence type="ECO:0000313" key="13">
    <source>
        <dbReference type="EMBL" id="OGH75547.1"/>
    </source>
</evidence>
<comment type="subcellular location">
    <subcellularLocation>
        <location evidence="2 11">Cytoplasm</location>
    </subcellularLocation>
</comment>
<dbReference type="FunFam" id="3.40.50.2020:FF:000021">
    <property type="entry name" value="Adenine phosphoribosyltransferase"/>
    <property type="match status" value="1"/>
</dbReference>
<evidence type="ECO:0000256" key="1">
    <source>
        <dbReference type="ARBA" id="ARBA00000868"/>
    </source>
</evidence>
<dbReference type="GO" id="GO:0006166">
    <property type="term" value="P:purine ribonucleoside salvage"/>
    <property type="evidence" value="ECO:0007669"/>
    <property type="project" value="UniProtKB-UniRule"/>
</dbReference>
<dbReference type="InterPro" id="IPR005764">
    <property type="entry name" value="Ade_phspho_trans"/>
</dbReference>
<proteinExistence type="inferred from homology"/>
<dbReference type="EMBL" id="MFQN01000007">
    <property type="protein sequence ID" value="OGH75547.1"/>
    <property type="molecule type" value="Genomic_DNA"/>
</dbReference>
<comment type="caution">
    <text evidence="13">The sequence shown here is derived from an EMBL/GenBank/DDBJ whole genome shotgun (WGS) entry which is preliminary data.</text>
</comment>
<evidence type="ECO:0000313" key="14">
    <source>
        <dbReference type="Proteomes" id="UP000178347"/>
    </source>
</evidence>
<dbReference type="AlphaFoldDB" id="A0A1F6MV52"/>
<comment type="similarity">
    <text evidence="4 11">Belongs to the purine/pyrimidine phosphoribosyltransferase family.</text>
</comment>
<evidence type="ECO:0000256" key="7">
    <source>
        <dbReference type="ARBA" id="ARBA00022490"/>
    </source>
</evidence>
<feature type="domain" description="Phosphoribosyltransferase" evidence="12">
    <location>
        <begin position="27"/>
        <end position="156"/>
    </location>
</feature>
<dbReference type="CDD" id="cd06223">
    <property type="entry name" value="PRTases_typeI"/>
    <property type="match status" value="1"/>
</dbReference>
<evidence type="ECO:0000256" key="10">
    <source>
        <dbReference type="ARBA" id="ARBA00022726"/>
    </source>
</evidence>
<dbReference type="GO" id="GO:0003999">
    <property type="term" value="F:adenine phosphoribosyltransferase activity"/>
    <property type="evidence" value="ECO:0007669"/>
    <property type="project" value="UniProtKB-UniRule"/>
</dbReference>
<dbReference type="GO" id="GO:0006168">
    <property type="term" value="P:adenine salvage"/>
    <property type="evidence" value="ECO:0007669"/>
    <property type="project" value="InterPro"/>
</dbReference>
<comment type="pathway">
    <text evidence="3 11">Purine metabolism; AMP biosynthesis via salvage pathway; AMP from adenine: step 1/1.</text>
</comment>
<gene>
    <name evidence="11" type="primary">apt</name>
    <name evidence="13" type="ORF">A3G00_00595</name>
</gene>
<dbReference type="GO" id="GO:0005737">
    <property type="term" value="C:cytoplasm"/>
    <property type="evidence" value="ECO:0007669"/>
    <property type="project" value="UniProtKB-SubCell"/>
</dbReference>
<dbReference type="PANTHER" id="PTHR11776:SF7">
    <property type="entry name" value="PHOSPHORIBOSYLTRANSFERASE DOMAIN-CONTAINING PROTEIN"/>
    <property type="match status" value="1"/>
</dbReference>
<comment type="subunit">
    <text evidence="5 11">Homodimer.</text>
</comment>
<comment type="function">
    <text evidence="11">Catalyzes a salvage reaction resulting in the formation of AMP, that is energically less costly than de novo synthesis.</text>
</comment>
<reference evidence="13 14" key="1">
    <citation type="journal article" date="2016" name="Nat. Commun.">
        <title>Thousands of microbial genomes shed light on interconnected biogeochemical processes in an aquifer system.</title>
        <authorList>
            <person name="Anantharaman K."/>
            <person name="Brown C.T."/>
            <person name="Hug L.A."/>
            <person name="Sharon I."/>
            <person name="Castelle C.J."/>
            <person name="Probst A.J."/>
            <person name="Thomas B.C."/>
            <person name="Singh A."/>
            <person name="Wilkins M.J."/>
            <person name="Karaoz U."/>
            <person name="Brodie E.L."/>
            <person name="Williams K.H."/>
            <person name="Hubbard S.S."/>
            <person name="Banfield J.F."/>
        </authorList>
    </citation>
    <scope>NUCLEOTIDE SEQUENCE [LARGE SCALE GENOMIC DNA]</scope>
</reference>
<organism evidence="13 14">
    <name type="scientific">Candidatus Magasanikbacteria bacterium RIFCSPLOWO2_12_FULL_43_12</name>
    <dbReference type="NCBI Taxonomy" id="1798692"/>
    <lineage>
        <taxon>Bacteria</taxon>
        <taxon>Candidatus Magasanikiibacteriota</taxon>
    </lineage>
</organism>
<dbReference type="UniPathway" id="UPA00588">
    <property type="reaction ID" value="UER00646"/>
</dbReference>
<keyword evidence="7 11" id="KW-0963">Cytoplasm</keyword>
<dbReference type="InterPro" id="IPR050120">
    <property type="entry name" value="Adenine_PRTase"/>
</dbReference>
<dbReference type="Proteomes" id="UP000178347">
    <property type="component" value="Unassembled WGS sequence"/>
</dbReference>
<keyword evidence="10 11" id="KW-0660">Purine salvage</keyword>